<dbReference type="EMBL" id="JACRSS010000006">
    <property type="protein sequence ID" value="MBC8539262.1"/>
    <property type="molecule type" value="Genomic_DNA"/>
</dbReference>
<keyword evidence="3" id="KW-1185">Reference proteome</keyword>
<name>A0A926DK78_9FIRM</name>
<feature type="region of interest" description="Disordered" evidence="1">
    <location>
        <begin position="103"/>
        <end position="197"/>
    </location>
</feature>
<organism evidence="2 3">
    <name type="scientific">Guopingia tenuis</name>
    <dbReference type="NCBI Taxonomy" id="2763656"/>
    <lineage>
        <taxon>Bacteria</taxon>
        <taxon>Bacillati</taxon>
        <taxon>Bacillota</taxon>
        <taxon>Clostridia</taxon>
        <taxon>Christensenellales</taxon>
        <taxon>Christensenellaceae</taxon>
        <taxon>Guopingia</taxon>
    </lineage>
</organism>
<gene>
    <name evidence="2" type="ORF">H8693_10025</name>
</gene>
<comment type="caution">
    <text evidence="2">The sequence shown here is derived from an EMBL/GenBank/DDBJ whole genome shotgun (WGS) entry which is preliminary data.</text>
</comment>
<proteinExistence type="predicted"/>
<evidence type="ECO:0000256" key="1">
    <source>
        <dbReference type="SAM" id="MobiDB-lite"/>
    </source>
</evidence>
<evidence type="ECO:0000313" key="3">
    <source>
        <dbReference type="Proteomes" id="UP000617951"/>
    </source>
</evidence>
<dbReference type="AlphaFoldDB" id="A0A926DK78"/>
<accession>A0A926DK78</accession>
<dbReference type="RefSeq" id="WP_249280860.1">
    <property type="nucleotide sequence ID" value="NZ_JACRSS010000006.1"/>
</dbReference>
<reference evidence="2" key="1">
    <citation type="submission" date="2020-08" db="EMBL/GenBank/DDBJ databases">
        <title>Genome public.</title>
        <authorList>
            <person name="Liu C."/>
            <person name="Sun Q."/>
        </authorList>
    </citation>
    <scope>NUCLEOTIDE SEQUENCE</scope>
    <source>
        <strain evidence="2">NSJ-63</strain>
    </source>
</reference>
<dbReference type="Proteomes" id="UP000617951">
    <property type="component" value="Unassembled WGS sequence"/>
</dbReference>
<sequence>MAYQKRRFVLRGEGESWGILTLEERERLFYFLECPKPATGDIVLFYGPHSWRKLTGNCGHQLCMQSRLGEIQAAALLREGKAVLRGSAGPFGWEEALLAYEKAQKPADPGEEPRMDADAGAAPPEEEGGMREQVPAASREAEIPEAGSTGEAGRSGERPEPCSFLDSLPQMEMASSPAKPAGTPEKPVREEKKSCHPKRIRSVQPFSYLFEDSRWERVEYPFAYGQSGYLKGEIYRDGALIATAMAIPGKYALTPPPWLKGFNTYLQEQDGPAGYWVLLRDSATGRPTNLQALL</sequence>
<evidence type="ECO:0000313" key="2">
    <source>
        <dbReference type="EMBL" id="MBC8539262.1"/>
    </source>
</evidence>
<protein>
    <submittedName>
        <fullName evidence="2">Uncharacterized protein</fullName>
    </submittedName>
</protein>